<name>B3SZS9_9ZZZZ</name>
<reference evidence="1" key="1">
    <citation type="journal article" date="2008" name="ISME J.">
        <title>Genomic patterns of recombination, clonal divergence and environment in marine microbial populations.</title>
        <authorList>
            <person name="Konstantinidis K.T."/>
            <person name="Delong E.F."/>
        </authorList>
    </citation>
    <scope>NUCLEOTIDE SEQUENCE</scope>
</reference>
<sequence>MAEYRGKKVTLNKPRRTPGAKKKFEVFVKNDAGRVVRVAFGDPKLSIKKNQPARKKSYCARSAGIKGTKDRTSANYWSRRMWNC</sequence>
<dbReference type="EMBL" id="EU016559">
    <property type="protein sequence ID" value="ABZ05837.1"/>
    <property type="molecule type" value="Genomic_DNA"/>
</dbReference>
<gene>
    <name evidence="1" type="ORF">ALOHA_HF400048F7ctg1g4</name>
</gene>
<protein>
    <submittedName>
        <fullName evidence="1">Uncharacterized protein</fullName>
    </submittedName>
</protein>
<accession>B3SZS9</accession>
<dbReference type="AlphaFoldDB" id="B3SZS9"/>
<proteinExistence type="predicted"/>
<organism evidence="1">
    <name type="scientific">uncultured marine microorganism HF4000_48F7</name>
    <dbReference type="NCBI Taxonomy" id="455500"/>
    <lineage>
        <taxon>unclassified sequences</taxon>
        <taxon>environmental samples</taxon>
    </lineage>
</organism>
<evidence type="ECO:0000313" key="1">
    <source>
        <dbReference type="EMBL" id="ABZ05837.1"/>
    </source>
</evidence>